<organism evidence="1 2">
    <name type="scientific">Ensete ventricosum</name>
    <name type="common">Abyssinian banana</name>
    <name type="synonym">Musa ensete</name>
    <dbReference type="NCBI Taxonomy" id="4639"/>
    <lineage>
        <taxon>Eukaryota</taxon>
        <taxon>Viridiplantae</taxon>
        <taxon>Streptophyta</taxon>
        <taxon>Embryophyta</taxon>
        <taxon>Tracheophyta</taxon>
        <taxon>Spermatophyta</taxon>
        <taxon>Magnoliopsida</taxon>
        <taxon>Liliopsida</taxon>
        <taxon>Zingiberales</taxon>
        <taxon>Musaceae</taxon>
        <taxon>Ensete</taxon>
    </lineage>
</organism>
<comment type="caution">
    <text evidence="1">The sequence shown here is derived from an EMBL/GenBank/DDBJ whole genome shotgun (WGS) entry which is preliminary data.</text>
</comment>
<feature type="non-terminal residue" evidence="1">
    <location>
        <position position="1"/>
    </location>
</feature>
<reference evidence="1 2" key="1">
    <citation type="journal article" date="2014" name="Agronomy (Basel)">
        <title>A Draft Genome Sequence for Ensete ventricosum, the Drought-Tolerant Tree Against Hunger.</title>
        <authorList>
            <person name="Harrison J."/>
            <person name="Moore K.A."/>
            <person name="Paszkiewicz K."/>
            <person name="Jones T."/>
            <person name="Grant M."/>
            <person name="Ambacheew D."/>
            <person name="Muzemil S."/>
            <person name="Studholme D.J."/>
        </authorList>
    </citation>
    <scope>NUCLEOTIDE SEQUENCE [LARGE SCALE GENOMIC DNA]</scope>
</reference>
<gene>
    <name evidence="1" type="ORF">B296_00050740</name>
</gene>
<accession>A0A426YJV6</accession>
<evidence type="ECO:0000313" key="2">
    <source>
        <dbReference type="Proteomes" id="UP000287651"/>
    </source>
</evidence>
<dbReference type="Proteomes" id="UP000287651">
    <property type="component" value="Unassembled WGS sequence"/>
</dbReference>
<protein>
    <submittedName>
        <fullName evidence="1">Uncharacterized protein</fullName>
    </submittedName>
</protein>
<proteinExistence type="predicted"/>
<sequence length="131" mass="14762">NKVVPLSPARRRDVASFPYGKTRRHLVPLLEDEAAPRPRAGRRDVTSFSRWKMRRGLIPPCGETRRRLAALFLRGKMRRHLVPVRGDARFCSVASGPRTNILSNRYVPPISGDTNRNGEPCIGPCNLPYSC</sequence>
<evidence type="ECO:0000313" key="1">
    <source>
        <dbReference type="EMBL" id="RRT52025.1"/>
    </source>
</evidence>
<dbReference type="EMBL" id="AMZH03011903">
    <property type="protein sequence ID" value="RRT52025.1"/>
    <property type="molecule type" value="Genomic_DNA"/>
</dbReference>
<dbReference type="AlphaFoldDB" id="A0A426YJV6"/>
<name>A0A426YJV6_ENSVE</name>